<protein>
    <submittedName>
        <fullName evidence="1">Uncharacterized protein</fullName>
    </submittedName>
</protein>
<organism evidence="1 2">
    <name type="scientific">Linderina macrospora</name>
    <dbReference type="NCBI Taxonomy" id="4868"/>
    <lineage>
        <taxon>Eukaryota</taxon>
        <taxon>Fungi</taxon>
        <taxon>Fungi incertae sedis</taxon>
        <taxon>Zoopagomycota</taxon>
        <taxon>Kickxellomycotina</taxon>
        <taxon>Kickxellomycetes</taxon>
        <taxon>Kickxellales</taxon>
        <taxon>Kickxellaceae</taxon>
        <taxon>Linderina</taxon>
    </lineage>
</organism>
<comment type="caution">
    <text evidence="1">The sequence shown here is derived from an EMBL/GenBank/DDBJ whole genome shotgun (WGS) entry which is preliminary data.</text>
</comment>
<reference evidence="1" key="1">
    <citation type="submission" date="2022-07" db="EMBL/GenBank/DDBJ databases">
        <title>Phylogenomic reconstructions and comparative analyses of Kickxellomycotina fungi.</title>
        <authorList>
            <person name="Reynolds N.K."/>
            <person name="Stajich J.E."/>
            <person name="Barry K."/>
            <person name="Grigoriev I.V."/>
            <person name="Crous P."/>
            <person name="Smith M.E."/>
        </authorList>
    </citation>
    <scope>NUCLEOTIDE SEQUENCE</scope>
    <source>
        <strain evidence="1">NRRL 5244</strain>
    </source>
</reference>
<dbReference type="Proteomes" id="UP001150603">
    <property type="component" value="Unassembled WGS sequence"/>
</dbReference>
<dbReference type="EMBL" id="JANBPW010002064">
    <property type="protein sequence ID" value="KAJ1942099.1"/>
    <property type="molecule type" value="Genomic_DNA"/>
</dbReference>
<proteinExistence type="predicted"/>
<keyword evidence="2" id="KW-1185">Reference proteome</keyword>
<evidence type="ECO:0000313" key="2">
    <source>
        <dbReference type="Proteomes" id="UP001150603"/>
    </source>
</evidence>
<evidence type="ECO:0000313" key="1">
    <source>
        <dbReference type="EMBL" id="KAJ1942099.1"/>
    </source>
</evidence>
<sequence>MGIRDEKHIPDKYYCEKCRPEDHPYINSRPRTIVLAEANTIGATTMMRRSAVMAVAKMTAREEYRAAAAAAAIAASVAAAASTGGRSGSSRRASKKQVAKSETSQITASTNGRPSQPAKKGRRNRQKTHEPDEESEGEQTGNSGSNSSSDKSSGKGGKGGAKRAVGEAAGRGKRRKTSGSVSKENSATGSGNEENEGGAPTEDTVVQLPVLDTKMQRIAKQTGRGRSASSVVRSNSKSLATGSPRRGNKLAGASNGVVEENDEEEEEEKKRGQSMPGSPRSPSPSLQSLLLLENGSAAKGGLAVETGNASDGGQSTRTDRSNKRRRGGRGGASGRGGKHQRLTQSASNSPYISQGAGFGDSAPGADLGQRSRHTSPKGTPTAVAKDDGEYVNGNQGASSDDADAAAKDEEHAHHRQPKHQHPPIEMEDIDGNTITVPSNMLNTHGQPIYSSVTPETMCKIRYPHNRASLHELNRRAKQLLDWLGKAQSEYEHERLTWLRPLHAEDDEQQQQEEEEKPEVASPSALLRQQQLAGRRPSQSLSEAPTSPINPSDWPTDDPEQPREFPASDEQPSAEAMAMAVEENPAEPNRLRPTLSIMEDLVWRLIRFQETYAT</sequence>
<gene>
    <name evidence="1" type="ORF">FBU59_003299</name>
</gene>
<accession>A0ACC1J907</accession>
<name>A0ACC1J907_9FUNG</name>